<dbReference type="InterPro" id="IPR016032">
    <property type="entry name" value="Sig_transdc_resp-reg_C-effctor"/>
</dbReference>
<dbReference type="Proteomes" id="UP000092691">
    <property type="component" value="Chromosome"/>
</dbReference>
<dbReference type="SUPFAM" id="SSF52172">
    <property type="entry name" value="CheY-like"/>
    <property type="match status" value="1"/>
</dbReference>
<dbReference type="OrthoDB" id="9814495at2"/>
<dbReference type="InterPro" id="IPR011006">
    <property type="entry name" value="CheY-like_superfamily"/>
</dbReference>
<dbReference type="PROSITE" id="PS50110">
    <property type="entry name" value="RESPONSE_REGULATORY"/>
    <property type="match status" value="1"/>
</dbReference>
<evidence type="ECO:0000313" key="6">
    <source>
        <dbReference type="EMBL" id="ANP84514.1"/>
    </source>
</evidence>
<dbReference type="PRINTS" id="PR00038">
    <property type="entry name" value="HTHLUXR"/>
</dbReference>
<dbReference type="Pfam" id="PF00072">
    <property type="entry name" value="Response_reg"/>
    <property type="match status" value="1"/>
</dbReference>
<dbReference type="CDD" id="cd06170">
    <property type="entry name" value="LuxR_C_like"/>
    <property type="match status" value="1"/>
</dbReference>
<dbReference type="CDD" id="cd17535">
    <property type="entry name" value="REC_NarL-like"/>
    <property type="match status" value="1"/>
</dbReference>
<dbReference type="GO" id="GO:0006355">
    <property type="term" value="P:regulation of DNA-templated transcription"/>
    <property type="evidence" value="ECO:0007669"/>
    <property type="project" value="InterPro"/>
</dbReference>
<dbReference type="AlphaFoldDB" id="A0A1B1C459"/>
<evidence type="ECO:0000256" key="3">
    <source>
        <dbReference type="PROSITE-ProRule" id="PRU00169"/>
    </source>
</evidence>
<dbReference type="Pfam" id="PF00196">
    <property type="entry name" value="GerE"/>
    <property type="match status" value="1"/>
</dbReference>
<protein>
    <submittedName>
        <fullName evidence="6">DNA-binding response regulator</fullName>
    </submittedName>
</protein>
<sequence>MDRGWLFFSPRRRSVQLDAIKIAIVDDHPLFREGVSRSLSEIKDFVVVGEGASADDAAALAASHRPDVLLLDVSMPGGGIDAIPDILARSPQTKVLMLTASEEVEPLVAALRRGAAGYVVKGVGSRELAEAIRTVVGGSWFVSPFMRAKMVEKSLFVERTSMTRRELEVIELVAEGLSNKHIARRLDLQEKTIKHHMTEILSKLGASNRTEAAIRWRQGA</sequence>
<dbReference type="InterPro" id="IPR001789">
    <property type="entry name" value="Sig_transdc_resp-reg_receiver"/>
</dbReference>
<dbReference type="EMBL" id="CP016286">
    <property type="protein sequence ID" value="ANP84514.1"/>
    <property type="molecule type" value="Genomic_DNA"/>
</dbReference>
<dbReference type="InterPro" id="IPR039420">
    <property type="entry name" value="WalR-like"/>
</dbReference>
<reference evidence="6 7" key="1">
    <citation type="submission" date="2016-06" db="EMBL/GenBank/DDBJ databases">
        <title>Microsymbionts genomes from the relict species Vavilovia formosa.</title>
        <authorList>
            <person name="Chirak E."/>
            <person name="Kimeklis A."/>
            <person name="Andronov E."/>
        </authorList>
    </citation>
    <scope>NUCLEOTIDE SEQUENCE [LARGE SCALE GENOMIC DNA]</scope>
    <source>
        <strain evidence="6 7">Vaf10</strain>
    </source>
</reference>
<dbReference type="PROSITE" id="PS50043">
    <property type="entry name" value="HTH_LUXR_2"/>
    <property type="match status" value="1"/>
</dbReference>
<gene>
    <name evidence="6" type="ORF">BA011_01345</name>
</gene>
<dbReference type="RefSeq" id="WP_065279155.1">
    <property type="nucleotide sequence ID" value="NZ_CP016286.1"/>
</dbReference>
<dbReference type="InterPro" id="IPR000792">
    <property type="entry name" value="Tscrpt_reg_LuxR_C"/>
</dbReference>
<dbReference type="GO" id="GO:0000160">
    <property type="term" value="P:phosphorelay signal transduction system"/>
    <property type="evidence" value="ECO:0007669"/>
    <property type="project" value="InterPro"/>
</dbReference>
<keyword evidence="2 6" id="KW-0238">DNA-binding</keyword>
<accession>A0A1B1C459</accession>
<feature type="modified residue" description="4-aspartylphosphate" evidence="3">
    <location>
        <position position="72"/>
    </location>
</feature>
<evidence type="ECO:0000313" key="7">
    <source>
        <dbReference type="Proteomes" id="UP000092691"/>
    </source>
</evidence>
<dbReference type="SMART" id="SM00448">
    <property type="entry name" value="REC"/>
    <property type="match status" value="1"/>
</dbReference>
<proteinExistence type="predicted"/>
<feature type="domain" description="Response regulatory" evidence="5">
    <location>
        <begin position="21"/>
        <end position="136"/>
    </location>
</feature>
<name>A0A1B1C459_RHILE</name>
<dbReference type="PANTHER" id="PTHR43214">
    <property type="entry name" value="TWO-COMPONENT RESPONSE REGULATOR"/>
    <property type="match status" value="1"/>
</dbReference>
<keyword evidence="1 3" id="KW-0597">Phosphoprotein</keyword>
<evidence type="ECO:0000256" key="1">
    <source>
        <dbReference type="ARBA" id="ARBA00022553"/>
    </source>
</evidence>
<organism evidence="6 7">
    <name type="scientific">Rhizobium leguminosarum</name>
    <dbReference type="NCBI Taxonomy" id="384"/>
    <lineage>
        <taxon>Bacteria</taxon>
        <taxon>Pseudomonadati</taxon>
        <taxon>Pseudomonadota</taxon>
        <taxon>Alphaproteobacteria</taxon>
        <taxon>Hyphomicrobiales</taxon>
        <taxon>Rhizobiaceae</taxon>
        <taxon>Rhizobium/Agrobacterium group</taxon>
        <taxon>Rhizobium</taxon>
    </lineage>
</organism>
<evidence type="ECO:0000259" key="4">
    <source>
        <dbReference type="PROSITE" id="PS50043"/>
    </source>
</evidence>
<dbReference type="SUPFAM" id="SSF46894">
    <property type="entry name" value="C-terminal effector domain of the bipartite response regulators"/>
    <property type="match status" value="1"/>
</dbReference>
<evidence type="ECO:0000259" key="5">
    <source>
        <dbReference type="PROSITE" id="PS50110"/>
    </source>
</evidence>
<dbReference type="InterPro" id="IPR058245">
    <property type="entry name" value="NreC/VraR/RcsB-like_REC"/>
</dbReference>
<dbReference type="GO" id="GO:0003677">
    <property type="term" value="F:DNA binding"/>
    <property type="evidence" value="ECO:0007669"/>
    <property type="project" value="UniProtKB-KW"/>
</dbReference>
<dbReference type="SMART" id="SM00421">
    <property type="entry name" value="HTH_LUXR"/>
    <property type="match status" value="1"/>
</dbReference>
<dbReference type="Gene3D" id="3.40.50.2300">
    <property type="match status" value="1"/>
</dbReference>
<feature type="domain" description="HTH luxR-type" evidence="4">
    <location>
        <begin position="155"/>
        <end position="220"/>
    </location>
</feature>
<evidence type="ECO:0000256" key="2">
    <source>
        <dbReference type="ARBA" id="ARBA00023125"/>
    </source>
</evidence>